<dbReference type="OrthoDB" id="5807757at2759"/>
<dbReference type="PANTHER" id="PTHR21733:SF7">
    <property type="entry name" value="CUB_2 DOMAIN-CONTAINING PROTEIN-RELATED"/>
    <property type="match status" value="1"/>
</dbReference>
<reference evidence="3" key="1">
    <citation type="submission" date="2022-11" db="EMBL/GenBank/DDBJ databases">
        <authorList>
            <person name="Kikuchi T."/>
        </authorList>
    </citation>
    <scope>NUCLEOTIDE SEQUENCE</scope>
    <source>
        <strain evidence="3">PS1010</strain>
    </source>
</reference>
<sequence>MIFSTLLLCVGFVSSLTIHLNTVTNTPVTYDVEVGSYLYVASTDMSVLLQNIIITDGTPYTAYTFSKLGVNSEGTMTAYVITTNKITIQGNQAYDYSMTTGYIYITTANQAKDPHFLVYPADVSSLISTNYKNATLVFLNYDIDIPRKYDYIPLKSARITKLSNSPFKIYWNEPTPNWNNGSDFFRQLVFMNPLQGMYYENIDPIQMNTYIWYIRAYDGITLSVEPTWIDPNTIISSGYNSSGMIMSTHNIQNISFALAKDSNYGGESGYRCIFKVESVTTISLGDPFPTIMSPTNLTDLNVRYIVRGAPSDYFSIQSASPSVGVFAIQYFQQQGDKMTTPLATSTSIPTTINGGTTQKTPATTTSSSSSTYFLLTFAGIFFYFVNNLNTHHEL</sequence>
<keyword evidence="2" id="KW-0732">Signal</keyword>
<evidence type="ECO:0000313" key="3">
    <source>
        <dbReference type="EMBL" id="CAI5448827.1"/>
    </source>
</evidence>
<dbReference type="Proteomes" id="UP001152747">
    <property type="component" value="Unassembled WGS sequence"/>
</dbReference>
<feature type="compositionally biased region" description="Polar residues" evidence="1">
    <location>
        <begin position="342"/>
        <end position="355"/>
    </location>
</feature>
<name>A0A9P1N5Q7_9PELO</name>
<dbReference type="PANTHER" id="PTHR21733">
    <property type="entry name" value="CUB_2 DOMAIN-CONTAINING PROTEIN-RELATED-RELATED"/>
    <property type="match status" value="1"/>
</dbReference>
<evidence type="ECO:0000313" key="4">
    <source>
        <dbReference type="Proteomes" id="UP001152747"/>
    </source>
</evidence>
<comment type="caution">
    <text evidence="3">The sequence shown here is derived from an EMBL/GenBank/DDBJ whole genome shotgun (WGS) entry which is preliminary data.</text>
</comment>
<dbReference type="AlphaFoldDB" id="A0A9P1N5Q7"/>
<organism evidence="3 4">
    <name type="scientific">Caenorhabditis angaria</name>
    <dbReference type="NCBI Taxonomy" id="860376"/>
    <lineage>
        <taxon>Eukaryota</taxon>
        <taxon>Metazoa</taxon>
        <taxon>Ecdysozoa</taxon>
        <taxon>Nematoda</taxon>
        <taxon>Chromadorea</taxon>
        <taxon>Rhabditida</taxon>
        <taxon>Rhabditina</taxon>
        <taxon>Rhabditomorpha</taxon>
        <taxon>Rhabditoidea</taxon>
        <taxon>Rhabditidae</taxon>
        <taxon>Peloderinae</taxon>
        <taxon>Caenorhabditis</taxon>
    </lineage>
</organism>
<evidence type="ECO:0008006" key="5">
    <source>
        <dbReference type="Google" id="ProtNLM"/>
    </source>
</evidence>
<dbReference type="InterPro" id="IPR005071">
    <property type="entry name" value="Glycoprotein"/>
</dbReference>
<accession>A0A9P1N5Q7</accession>
<evidence type="ECO:0000256" key="1">
    <source>
        <dbReference type="SAM" id="MobiDB-lite"/>
    </source>
</evidence>
<feature type="chain" id="PRO_5040325119" description="CUB-like domain-containing protein" evidence="2">
    <location>
        <begin position="16"/>
        <end position="394"/>
    </location>
</feature>
<protein>
    <recommendedName>
        <fullName evidence="5">CUB-like domain-containing protein</fullName>
    </recommendedName>
</protein>
<evidence type="ECO:0000256" key="2">
    <source>
        <dbReference type="SAM" id="SignalP"/>
    </source>
</evidence>
<dbReference type="EMBL" id="CANHGI010000004">
    <property type="protein sequence ID" value="CAI5448827.1"/>
    <property type="molecule type" value="Genomic_DNA"/>
</dbReference>
<keyword evidence="4" id="KW-1185">Reference proteome</keyword>
<dbReference type="GO" id="GO:0045121">
    <property type="term" value="C:membrane raft"/>
    <property type="evidence" value="ECO:0007669"/>
    <property type="project" value="TreeGrafter"/>
</dbReference>
<dbReference type="GO" id="GO:0045087">
    <property type="term" value="P:innate immune response"/>
    <property type="evidence" value="ECO:0007669"/>
    <property type="project" value="TreeGrafter"/>
</dbReference>
<proteinExistence type="predicted"/>
<gene>
    <name evidence="3" type="ORF">CAMP_LOCUS11464</name>
</gene>
<feature type="region of interest" description="Disordered" evidence="1">
    <location>
        <begin position="342"/>
        <end position="367"/>
    </location>
</feature>
<feature type="compositionally biased region" description="Low complexity" evidence="1">
    <location>
        <begin position="356"/>
        <end position="367"/>
    </location>
</feature>
<dbReference type="Pfam" id="PF03409">
    <property type="entry name" value="Glycoprotein"/>
    <property type="match status" value="1"/>
</dbReference>
<feature type="signal peptide" evidence="2">
    <location>
        <begin position="1"/>
        <end position="15"/>
    </location>
</feature>